<dbReference type="Pfam" id="PF01609">
    <property type="entry name" value="DDE_Tnp_1"/>
    <property type="match status" value="1"/>
</dbReference>
<dbReference type="Proteomes" id="UP000323337">
    <property type="component" value="Unassembled WGS sequence"/>
</dbReference>
<organism evidence="2 3">
    <name type="scientific">Flexistipes sinusarabici</name>
    <dbReference type="NCBI Taxonomy" id="2352"/>
    <lineage>
        <taxon>Bacteria</taxon>
        <taxon>Pseudomonadati</taxon>
        <taxon>Deferribacterota</taxon>
        <taxon>Deferribacteres</taxon>
        <taxon>Deferribacterales</taxon>
        <taxon>Flexistipitaceae</taxon>
        <taxon>Flexistipes</taxon>
    </lineage>
</organism>
<comment type="caution">
    <text evidence="2">The sequence shown here is derived from an EMBL/GenBank/DDBJ whole genome shotgun (WGS) entry which is preliminary data.</text>
</comment>
<reference evidence="2 3" key="1">
    <citation type="submission" date="2019-08" db="EMBL/GenBank/DDBJ databases">
        <title>Genomic characterization of a novel candidate phylum (ARYD3) from a high temperature, high salinity tertiary oil reservoir in north central Oklahoma, USA.</title>
        <authorList>
            <person name="Youssef N.H."/>
            <person name="Yadav A."/>
            <person name="Elshahed M.S."/>
        </authorList>
    </citation>
    <scope>NUCLEOTIDE SEQUENCE [LARGE SCALE GENOMIC DNA]</scope>
    <source>
        <strain evidence="2">ARYD1</strain>
    </source>
</reference>
<gene>
    <name evidence="2" type="ORF">FXF49_06490</name>
</gene>
<dbReference type="Gene3D" id="3.90.350.10">
    <property type="entry name" value="Transposase Inhibitor Protein From Tn5, Chain A, domain 1"/>
    <property type="match status" value="1"/>
</dbReference>
<dbReference type="InterPro" id="IPR012337">
    <property type="entry name" value="RNaseH-like_sf"/>
</dbReference>
<evidence type="ECO:0000313" key="3">
    <source>
        <dbReference type="Proteomes" id="UP000323337"/>
    </source>
</evidence>
<proteinExistence type="predicted"/>
<dbReference type="EMBL" id="VSIV01000149">
    <property type="protein sequence ID" value="TYB33410.1"/>
    <property type="molecule type" value="Genomic_DNA"/>
</dbReference>
<dbReference type="RefSeq" id="WP_303701098.1">
    <property type="nucleotide sequence ID" value="NZ_VSIV01000149.1"/>
</dbReference>
<dbReference type="GO" id="GO:0004803">
    <property type="term" value="F:transposase activity"/>
    <property type="evidence" value="ECO:0007669"/>
    <property type="project" value="InterPro"/>
</dbReference>
<dbReference type="InterPro" id="IPR002559">
    <property type="entry name" value="Transposase_11"/>
</dbReference>
<feature type="domain" description="Transposase IS4-like" evidence="1">
    <location>
        <begin position="136"/>
        <end position="340"/>
    </location>
</feature>
<dbReference type="GO" id="GO:0006313">
    <property type="term" value="P:DNA transposition"/>
    <property type="evidence" value="ECO:0007669"/>
    <property type="project" value="InterPro"/>
</dbReference>
<evidence type="ECO:0000259" key="1">
    <source>
        <dbReference type="Pfam" id="PF01609"/>
    </source>
</evidence>
<dbReference type="AlphaFoldDB" id="A0A5D0MPF9"/>
<accession>A0A5D0MPF9</accession>
<dbReference type="GO" id="GO:0003677">
    <property type="term" value="F:DNA binding"/>
    <property type="evidence" value="ECO:0007669"/>
    <property type="project" value="InterPro"/>
</dbReference>
<name>A0A5D0MPF9_FLESI</name>
<sequence length="439" mass="51751">MISETVENVKGKIRKVVHDLNEHISKPQQKYLLEMIPGCFATSSLNLTAISGYLSEKTKVKHTLKRLQRNTENYSSLLKISNLYNIHSCYEETIKDERVLISVDEGDLVHDYGKSFELISKVRDGSSKKKRINNGYFLNHAVCYSTSSKRVLPLYLDIHSSISPDFKSANNETIKLLDAIEKKFKDKGIFVMDRGYDAGVILEYLYKKDLSFIIRSVGNRHVTYRGKKILVSRLCKSVINKRYKKKSFSYGYAKCYYKGRPMTVISAKGSEKDNYVYLLCEGHIRKSKEAFFRVKSYFKRWKVEESFRFMKQQLGIERCLVRKFDSIKTMLGIASFCWNLLSRIESDRLLAVELERMSRREKYNTKNKTVCTFMHYRISDGIRNLLLSYNKRLFRFRDKKYKSEIVYYMKIPYYLERYREREIIDGIPVLRRKKSVLVA</sequence>
<evidence type="ECO:0000313" key="2">
    <source>
        <dbReference type="EMBL" id="TYB33410.1"/>
    </source>
</evidence>
<dbReference type="SUPFAM" id="SSF53098">
    <property type="entry name" value="Ribonuclease H-like"/>
    <property type="match status" value="1"/>
</dbReference>
<protein>
    <submittedName>
        <fullName evidence="2">Transposase</fullName>
    </submittedName>
</protein>